<dbReference type="EMBL" id="LT841358">
    <property type="protein sequence ID" value="SMH72137.1"/>
    <property type="molecule type" value="Genomic_DNA"/>
</dbReference>
<evidence type="ECO:0000313" key="2">
    <source>
        <dbReference type="EMBL" id="SMH72137.1"/>
    </source>
</evidence>
<dbReference type="Proteomes" id="UP000230607">
    <property type="component" value="Chromosome 1"/>
</dbReference>
<gene>
    <name evidence="2" type="ORF">NCS_11949</name>
</gene>
<keyword evidence="1" id="KW-0472">Membrane</keyword>
<dbReference type="RefSeq" id="WP_157927974.1">
    <property type="nucleotide sequence ID" value="NZ_LT841358.1"/>
</dbReference>
<keyword evidence="1" id="KW-1133">Transmembrane helix</keyword>
<protein>
    <submittedName>
        <fullName evidence="2">Uncharacterized protein</fullName>
    </submittedName>
</protein>
<feature type="transmembrane region" description="Helical" evidence="1">
    <location>
        <begin position="196"/>
        <end position="216"/>
    </location>
</feature>
<organism evidence="2 3">
    <name type="scientific">Candidatus Nitrosotalea okcheonensis</name>
    <dbReference type="NCBI Taxonomy" id="1903276"/>
    <lineage>
        <taxon>Archaea</taxon>
        <taxon>Nitrososphaerota</taxon>
        <taxon>Nitrososphaeria</taxon>
        <taxon>Nitrosotaleales</taxon>
        <taxon>Nitrosotaleaceae</taxon>
        <taxon>Nitrosotalea</taxon>
    </lineage>
</organism>
<keyword evidence="3" id="KW-1185">Reference proteome</keyword>
<evidence type="ECO:0000313" key="3">
    <source>
        <dbReference type="Proteomes" id="UP000230607"/>
    </source>
</evidence>
<keyword evidence="1" id="KW-0812">Transmembrane</keyword>
<sequence>MRVLLVVLLLAGTILPAYAQESTMNKSERYDSVLVPYSAFNVYAKNATLFKLDHEHVTNWDIEMQNKLHYTNQDGNTVVRLYEDVNAPKFIEIGMGGPPDYRFWVAVNTPEDGYFIIHDEKHLGWTPDKLITATHSSSGGLTVSVGEKEAVSNLDIAGFTMREFTVSGMNSASDPPPVDSGAFTFSIISGDPSQNIIFYMPFMVLAVTLALIFVLLKTKNRNSEEAKKIPETKPS</sequence>
<proteinExistence type="predicted"/>
<name>A0A2H1FHA5_9ARCH</name>
<evidence type="ECO:0000256" key="1">
    <source>
        <dbReference type="SAM" id="Phobius"/>
    </source>
</evidence>
<dbReference type="OrthoDB" id="7396at2157"/>
<reference evidence="3" key="1">
    <citation type="submission" date="2017-03" db="EMBL/GenBank/DDBJ databases">
        <authorList>
            <person name="Herbold C."/>
        </authorList>
    </citation>
    <scope>NUCLEOTIDE SEQUENCE [LARGE SCALE GENOMIC DNA]</scope>
</reference>
<accession>A0A2H1FHA5</accession>
<dbReference type="AlphaFoldDB" id="A0A2H1FHA5"/>